<keyword evidence="2 5" id="KW-0328">Glycosyltransferase</keyword>
<dbReference type="PANTHER" id="PTHR12526:SF640">
    <property type="entry name" value="COLANIC ACID BIOSYNTHESIS GLYCOSYLTRANSFERASE WCAL-RELATED"/>
    <property type="match status" value="1"/>
</dbReference>
<feature type="domain" description="Glycosyl transferase family 1" evidence="4">
    <location>
        <begin position="182"/>
        <end position="333"/>
    </location>
</feature>
<evidence type="ECO:0000313" key="6">
    <source>
        <dbReference type="Proteomes" id="UP000181901"/>
    </source>
</evidence>
<dbReference type="PANTHER" id="PTHR12526">
    <property type="entry name" value="GLYCOSYLTRANSFERASE"/>
    <property type="match status" value="1"/>
</dbReference>
<dbReference type="EC" id="2.4.1.57" evidence="5"/>
<dbReference type="GO" id="GO:0016757">
    <property type="term" value="F:glycosyltransferase activity"/>
    <property type="evidence" value="ECO:0007669"/>
    <property type="project" value="UniProtKB-KW"/>
</dbReference>
<evidence type="ECO:0000256" key="3">
    <source>
        <dbReference type="ARBA" id="ARBA00022679"/>
    </source>
</evidence>
<evidence type="ECO:0000259" key="4">
    <source>
        <dbReference type="Pfam" id="PF00534"/>
    </source>
</evidence>
<keyword evidence="6" id="KW-1185">Reference proteome</keyword>
<dbReference type="EMBL" id="LKAQ01000004">
    <property type="protein sequence ID" value="OIQ51290.1"/>
    <property type="molecule type" value="Genomic_DNA"/>
</dbReference>
<comment type="similarity">
    <text evidence="1">Belongs to the glycosyltransferase group 1 family. Glycosyltransferase 4 subfamily.</text>
</comment>
<accession>A0A1J5MZ74</accession>
<protein>
    <submittedName>
        <fullName evidence="5">GDP-mannose-dependent alpha-(1-6)-phosphatidylinositol monomannoside mannosyltransferase</fullName>
        <ecNumber evidence="5">2.4.1.57</ecNumber>
    </submittedName>
</protein>
<name>A0A1J5MZ74_9BACT</name>
<evidence type="ECO:0000256" key="2">
    <source>
        <dbReference type="ARBA" id="ARBA00022676"/>
    </source>
</evidence>
<dbReference type="AlphaFoldDB" id="A0A1J5MZ74"/>
<dbReference type="Gene3D" id="3.40.50.2000">
    <property type="entry name" value="Glycogen Phosphorylase B"/>
    <property type="match status" value="2"/>
</dbReference>
<gene>
    <name evidence="5" type="primary">pimB_4</name>
    <name evidence="5" type="ORF">BerOc1_03240</name>
</gene>
<comment type="caution">
    <text evidence="5">The sequence shown here is derived from an EMBL/GenBank/DDBJ whole genome shotgun (WGS) entry which is preliminary data.</text>
</comment>
<dbReference type="InterPro" id="IPR001296">
    <property type="entry name" value="Glyco_trans_1"/>
</dbReference>
<dbReference type="SUPFAM" id="SSF53756">
    <property type="entry name" value="UDP-Glycosyltransferase/glycogen phosphorylase"/>
    <property type="match status" value="1"/>
</dbReference>
<organism evidence="5 6">
    <name type="scientific">Pseudodesulfovibrio hydrargyri</name>
    <dbReference type="NCBI Taxonomy" id="2125990"/>
    <lineage>
        <taxon>Bacteria</taxon>
        <taxon>Pseudomonadati</taxon>
        <taxon>Thermodesulfobacteriota</taxon>
        <taxon>Desulfovibrionia</taxon>
        <taxon>Desulfovibrionales</taxon>
        <taxon>Desulfovibrionaceae</taxon>
    </lineage>
</organism>
<sequence length="363" mass="40129">MCHLSAMVESPVRVLHVIKSLSLGGTEKVMQLFVANLDPARFAPAVYSRVNGVRASQIRAAGVDTFIGADLLGVIERFRPQIVHVHRAGWPEPDLLMPIKRARVPVVVETNVFGRHDPSPQAKIIDHTLFVSRFCLDRFFATTPVAPAPARYSYLYNPVDTDLFAKAAAPDRDFSRPVAGRVSRPDPGKWSRLALDFLPLLVREVPDFRYLIIGGIPEARDFVREHGLRGHVLFRDQVKTDAEIAAFLNGVSVLAHANDTGESFGLAIAEAMACGLPVVTHPSEGLRDNAQLELVEHGVTGLVADSAEGYAMALKYLFSHPEEARRMGMAGREKAARLFRMQDIARKLEAVYLELLRRKGIVQ</sequence>
<evidence type="ECO:0000256" key="1">
    <source>
        <dbReference type="ARBA" id="ARBA00009481"/>
    </source>
</evidence>
<reference evidence="5 6" key="1">
    <citation type="submission" date="2015-09" db="EMBL/GenBank/DDBJ databases">
        <title>Genome of Desulfovibrio dechloracetivorans BerOc1, a mercury methylating strain isolated from highly hydrocarbons and metals contaminated coastal sediments.</title>
        <authorList>
            <person name="Goni Urriza M."/>
            <person name="Gassie C."/>
            <person name="Bouchez O."/>
            <person name="Klopp C."/>
            <person name="Ranchou-Peyruse A."/>
            <person name="Remy G."/>
        </authorList>
    </citation>
    <scope>NUCLEOTIDE SEQUENCE [LARGE SCALE GENOMIC DNA]</scope>
    <source>
        <strain evidence="5 6">BerOc1</strain>
    </source>
</reference>
<dbReference type="CDD" id="cd03801">
    <property type="entry name" value="GT4_PimA-like"/>
    <property type="match status" value="1"/>
</dbReference>
<evidence type="ECO:0000313" key="5">
    <source>
        <dbReference type="EMBL" id="OIQ51290.1"/>
    </source>
</evidence>
<dbReference type="Proteomes" id="UP000181901">
    <property type="component" value="Unassembled WGS sequence"/>
</dbReference>
<dbReference type="Pfam" id="PF00534">
    <property type="entry name" value="Glycos_transf_1"/>
    <property type="match status" value="1"/>
</dbReference>
<proteinExistence type="inferred from homology"/>
<keyword evidence="3 5" id="KW-0808">Transferase</keyword>